<organism evidence="2 3">
    <name type="scientific">Eoetvoesiella caeni</name>
    <dbReference type="NCBI Taxonomy" id="645616"/>
    <lineage>
        <taxon>Bacteria</taxon>
        <taxon>Pseudomonadati</taxon>
        <taxon>Pseudomonadota</taxon>
        <taxon>Betaproteobacteria</taxon>
        <taxon>Burkholderiales</taxon>
        <taxon>Alcaligenaceae</taxon>
        <taxon>Eoetvoesiella</taxon>
    </lineage>
</organism>
<protein>
    <recommendedName>
        <fullName evidence="4">EamA-like transporter family protein</fullName>
    </recommendedName>
</protein>
<evidence type="ECO:0000313" key="2">
    <source>
        <dbReference type="EMBL" id="RBP39963.1"/>
    </source>
</evidence>
<reference evidence="2 3" key="1">
    <citation type="submission" date="2018-06" db="EMBL/GenBank/DDBJ databases">
        <title>Genomic Encyclopedia of Type Strains, Phase IV (KMG-IV): sequencing the most valuable type-strain genomes for metagenomic binning, comparative biology and taxonomic classification.</title>
        <authorList>
            <person name="Goeker M."/>
        </authorList>
    </citation>
    <scope>NUCLEOTIDE SEQUENCE [LARGE SCALE GENOMIC DNA]</scope>
    <source>
        <strain evidence="2 3">DSM 25520</strain>
    </source>
</reference>
<proteinExistence type="predicted"/>
<dbReference type="EMBL" id="QNRQ01000004">
    <property type="protein sequence ID" value="RBP39963.1"/>
    <property type="molecule type" value="Genomic_DNA"/>
</dbReference>
<keyword evidence="3" id="KW-1185">Reference proteome</keyword>
<feature type="transmembrane region" description="Helical" evidence="1">
    <location>
        <begin position="12"/>
        <end position="33"/>
    </location>
</feature>
<evidence type="ECO:0000256" key="1">
    <source>
        <dbReference type="SAM" id="Phobius"/>
    </source>
</evidence>
<gene>
    <name evidence="2" type="ORF">DFR37_10457</name>
</gene>
<sequence>MAACLSKPMTRSYPTFTLNHHWVPMLAVSFGIVLNDEPFQMNIVIGTALVIVGLGLYFFRTRA</sequence>
<evidence type="ECO:0008006" key="4">
    <source>
        <dbReference type="Google" id="ProtNLM"/>
    </source>
</evidence>
<dbReference type="InterPro" id="IPR037185">
    <property type="entry name" value="EmrE-like"/>
</dbReference>
<keyword evidence="1" id="KW-0812">Transmembrane</keyword>
<dbReference type="Proteomes" id="UP000253628">
    <property type="component" value="Unassembled WGS sequence"/>
</dbReference>
<evidence type="ECO:0000313" key="3">
    <source>
        <dbReference type="Proteomes" id="UP000253628"/>
    </source>
</evidence>
<keyword evidence="1" id="KW-0472">Membrane</keyword>
<dbReference type="AlphaFoldDB" id="A0A366HC85"/>
<dbReference type="SUPFAM" id="SSF103481">
    <property type="entry name" value="Multidrug resistance efflux transporter EmrE"/>
    <property type="match status" value="1"/>
</dbReference>
<name>A0A366HC85_9BURK</name>
<accession>A0A366HC85</accession>
<feature type="transmembrane region" description="Helical" evidence="1">
    <location>
        <begin position="39"/>
        <end position="59"/>
    </location>
</feature>
<keyword evidence="1" id="KW-1133">Transmembrane helix</keyword>
<comment type="caution">
    <text evidence="2">The sequence shown here is derived from an EMBL/GenBank/DDBJ whole genome shotgun (WGS) entry which is preliminary data.</text>
</comment>